<evidence type="ECO:0000259" key="15">
    <source>
        <dbReference type="PROSITE" id="PS51371"/>
    </source>
</evidence>
<dbReference type="InterPro" id="IPR046342">
    <property type="entry name" value="CBS_dom_sf"/>
</dbReference>
<evidence type="ECO:0000256" key="10">
    <source>
        <dbReference type="ARBA" id="ARBA00048028"/>
    </source>
</evidence>
<evidence type="ECO:0000256" key="5">
    <source>
        <dbReference type="ARBA" id="ARBA00022755"/>
    </source>
</evidence>
<keyword evidence="6 11" id="KW-0630">Potassium</keyword>
<comment type="caution">
    <text evidence="16">The sequence shown here is derived from an EMBL/GenBank/DDBJ whole genome shotgun (WGS) entry which is preliminary data.</text>
</comment>
<dbReference type="Gene3D" id="3.20.20.70">
    <property type="entry name" value="Aldolase class I"/>
    <property type="match status" value="1"/>
</dbReference>
<sequence>MEQRDPFAFTGLTYDDVLLLPGHTDVIPSEADTTTQLTRRISLHIPLVSAAMDTVTETRMAVAMARNGGLGILHRNLSIQDQAEMVDRVKRSEAGMITNPVTTTVDATVAEVDAICGEYRVSGLPVVDSNDVLLGIITNRDMRFIDPKDRANVRVSEAMTRMPLITGPAGIAREEAAAIFRKHKIEKLPLVDGEGRLTGLITVKDFDKEEQYPFSTKDEAGRLRVGAAVGFFGDAWKRAGQLVDAGVDVLVVDTANGDSRGVLDIIAKIKADPAFAAVDVIGGNVATYAGAKAIVEAGADAVKVGVGPGSICTTRVIAGVGVPQVTAVYEAAKAATPAGIPVIADGGLQYSGDIAKALVAGASSVMMGSLLAGTDESPGDLVFVGGKQYKNYRGMGSLGALQTRGERTSYSKDRYFQADVPSDEKLIPEGIEGQVPYRGPVGAVTHQMIGGLRQSMFYVGSRSIPELKERGNFVRITAAGLKESHPHDVQMVVEAPNYKR</sequence>
<comment type="function">
    <text evidence="11">Catalyzes the conversion of inosine 5'-phosphate (IMP) to xanthosine 5'-phosphate (XMP), the first committed and rate-limiting step in the de novo synthesis of guanine nucleotides, and therefore plays an important role in the regulation of cell growth.</text>
</comment>
<comment type="subunit">
    <text evidence="11">Homotetramer.</text>
</comment>
<dbReference type="Pfam" id="PF00571">
    <property type="entry name" value="CBS"/>
    <property type="match status" value="2"/>
</dbReference>
<evidence type="ECO:0000256" key="11">
    <source>
        <dbReference type="HAMAP-Rule" id="MF_01964"/>
    </source>
</evidence>
<accession>A0ABS1SCV2</accession>
<evidence type="ECO:0000313" key="17">
    <source>
        <dbReference type="Proteomes" id="UP001645859"/>
    </source>
</evidence>
<dbReference type="SUPFAM" id="SSF54631">
    <property type="entry name" value="CBS-domain pair"/>
    <property type="match status" value="1"/>
</dbReference>
<comment type="caution">
    <text evidence="11">Lacks conserved residue(s) required for the propagation of feature annotation.</text>
</comment>
<feature type="binding site" evidence="11">
    <location>
        <position position="483"/>
    </location>
    <ligand>
        <name>K(+)</name>
        <dbReference type="ChEBI" id="CHEBI:29103"/>
        <note>ligand shared between two tetrameric partners</note>
    </ligand>
</feature>
<feature type="binding site" evidence="11">
    <location>
        <begin position="345"/>
        <end position="347"/>
    </location>
    <ligand>
        <name>IMP</name>
        <dbReference type="ChEBI" id="CHEBI:58053"/>
    </ligand>
</feature>
<evidence type="ECO:0000256" key="13">
    <source>
        <dbReference type="RuleBase" id="RU003927"/>
    </source>
</evidence>
<evidence type="ECO:0000256" key="7">
    <source>
        <dbReference type="ARBA" id="ARBA00023002"/>
    </source>
</evidence>
<keyword evidence="17" id="KW-1185">Reference proteome</keyword>
<comment type="cofactor">
    <cofactor evidence="1 11">
        <name>K(+)</name>
        <dbReference type="ChEBI" id="CHEBI:29103"/>
    </cofactor>
</comment>
<keyword evidence="5 11" id="KW-0658">Purine biosynthesis</keyword>
<keyword evidence="7 11" id="KW-0560">Oxidoreductase</keyword>
<name>A0ABS1SCV2_9MICO</name>
<feature type="binding site" evidence="11">
    <location>
        <position position="484"/>
    </location>
    <ligand>
        <name>K(+)</name>
        <dbReference type="ChEBI" id="CHEBI:29103"/>
        <note>ligand shared between two tetrameric partners</note>
    </ligand>
</feature>
<keyword evidence="9 12" id="KW-0129">CBS domain</keyword>
<feature type="domain" description="CBS" evidence="15">
    <location>
        <begin position="159"/>
        <end position="219"/>
    </location>
</feature>
<dbReference type="HAMAP" id="MF_01964">
    <property type="entry name" value="IMPDH"/>
    <property type="match status" value="1"/>
</dbReference>
<dbReference type="RefSeq" id="WP_202343585.1">
    <property type="nucleotide sequence ID" value="NZ_BAAAPI010000001.1"/>
</dbReference>
<dbReference type="PANTHER" id="PTHR11911">
    <property type="entry name" value="INOSINE-5-MONOPHOSPHATE DEHYDROGENASE RELATED"/>
    <property type="match status" value="1"/>
</dbReference>
<dbReference type="CDD" id="cd04601">
    <property type="entry name" value="CBS_pair_IMPDH"/>
    <property type="match status" value="1"/>
</dbReference>
<protein>
    <recommendedName>
        <fullName evidence="11 14">Inosine-5'-monophosphate dehydrogenase</fullName>
        <shortName evidence="11">IMP dehydrogenase</shortName>
        <shortName evidence="11">IMPD</shortName>
        <shortName evidence="11">IMPDH</shortName>
        <ecNumber evidence="11 14">1.1.1.205</ecNumber>
    </recommendedName>
</protein>
<keyword evidence="3 11" id="KW-0479">Metal-binding</keyword>
<proteinExistence type="inferred from homology"/>
<comment type="similarity">
    <text evidence="2 11 13">Belongs to the IMPDH/GMPR family.</text>
</comment>
<evidence type="ECO:0000256" key="4">
    <source>
        <dbReference type="ARBA" id="ARBA00022749"/>
    </source>
</evidence>
<dbReference type="SMART" id="SM00116">
    <property type="entry name" value="CBS"/>
    <property type="match status" value="2"/>
</dbReference>
<dbReference type="CDD" id="cd00381">
    <property type="entry name" value="IMPDH"/>
    <property type="match status" value="1"/>
</dbReference>
<dbReference type="PANTHER" id="PTHR11911:SF111">
    <property type="entry name" value="INOSINE-5'-MONOPHOSPHATE DEHYDROGENASE"/>
    <property type="match status" value="1"/>
</dbReference>
<dbReference type="Proteomes" id="UP001645859">
    <property type="component" value="Unassembled WGS sequence"/>
</dbReference>
<dbReference type="SMART" id="SM01240">
    <property type="entry name" value="IMPDH"/>
    <property type="match status" value="1"/>
</dbReference>
<dbReference type="InterPro" id="IPR001093">
    <property type="entry name" value="IMP_DH_GMPRt"/>
</dbReference>
<dbReference type="InterPro" id="IPR013785">
    <property type="entry name" value="Aldolase_TIM"/>
</dbReference>
<feature type="domain" description="CBS" evidence="15">
    <location>
        <begin position="96"/>
        <end position="152"/>
    </location>
</feature>
<feature type="binding site" evidence="11">
    <location>
        <position position="485"/>
    </location>
    <ligand>
        <name>K(+)</name>
        <dbReference type="ChEBI" id="CHEBI:29103"/>
        <note>ligand shared between two tetrameric partners</note>
    </ligand>
</feature>
<feature type="binding site" description="in other chain" evidence="11">
    <location>
        <position position="307"/>
    </location>
    <ligand>
        <name>K(+)</name>
        <dbReference type="ChEBI" id="CHEBI:29103"/>
        <note>ligand shared between two tetrameric partners</note>
    </ligand>
</feature>
<dbReference type="PROSITE" id="PS00487">
    <property type="entry name" value="IMP_DH_GMP_RED"/>
    <property type="match status" value="1"/>
</dbReference>
<evidence type="ECO:0000313" key="16">
    <source>
        <dbReference type="EMBL" id="MBL3678371.1"/>
    </source>
</evidence>
<dbReference type="InterPro" id="IPR000644">
    <property type="entry name" value="CBS_dom"/>
</dbReference>
<dbReference type="PIRSF" id="PIRSF000130">
    <property type="entry name" value="IMPDH"/>
    <property type="match status" value="1"/>
</dbReference>
<dbReference type="NCBIfam" id="TIGR01302">
    <property type="entry name" value="IMP_dehydrog"/>
    <property type="match status" value="1"/>
</dbReference>
<feature type="binding site" description="in other chain" evidence="11">
    <location>
        <position position="309"/>
    </location>
    <ligand>
        <name>K(+)</name>
        <dbReference type="ChEBI" id="CHEBI:29103"/>
        <note>ligand shared between two tetrameric partners</note>
    </ligand>
</feature>
<gene>
    <name evidence="11 16" type="primary">guaB</name>
    <name evidence="16" type="ORF">D3230_03505</name>
</gene>
<dbReference type="PROSITE" id="PS51371">
    <property type="entry name" value="CBS"/>
    <property type="match status" value="2"/>
</dbReference>
<dbReference type="InterPro" id="IPR005990">
    <property type="entry name" value="IMP_DH"/>
</dbReference>
<feature type="binding site" evidence="11">
    <location>
        <begin position="305"/>
        <end position="307"/>
    </location>
    <ligand>
        <name>NAD(+)</name>
        <dbReference type="ChEBI" id="CHEBI:57540"/>
    </ligand>
</feature>
<evidence type="ECO:0000256" key="14">
    <source>
        <dbReference type="RuleBase" id="RU003928"/>
    </source>
</evidence>
<comment type="activity regulation">
    <text evidence="11">Mycophenolic acid (MPA) is a non-competitive inhibitor that prevents formation of the closed enzyme conformation by binding to the same site as the amobile flap. In contrast, mizoribine monophosphate (MZP) is a competitive inhibitor that induces the closed conformation. MPA is a potent inhibitor of mammalian IMPDHs but a poor inhibitor of the bacterial enzymes. MZP is a more potent inhibitor of bacterial IMPDH.</text>
</comment>
<evidence type="ECO:0000256" key="9">
    <source>
        <dbReference type="ARBA" id="ARBA00023122"/>
    </source>
</evidence>
<keyword evidence="4 11" id="KW-0332">GMP biosynthesis</keyword>
<feature type="binding site" evidence="11">
    <location>
        <begin position="392"/>
        <end position="396"/>
    </location>
    <ligand>
        <name>IMP</name>
        <dbReference type="ChEBI" id="CHEBI:58053"/>
    </ligand>
</feature>
<evidence type="ECO:0000256" key="12">
    <source>
        <dbReference type="PROSITE-ProRule" id="PRU00703"/>
    </source>
</evidence>
<organism evidence="16 17">
    <name type="scientific">Leucobacter chromiireducens subsp. solipictus</name>
    <dbReference type="NCBI Taxonomy" id="398235"/>
    <lineage>
        <taxon>Bacteria</taxon>
        <taxon>Bacillati</taxon>
        <taxon>Actinomycetota</taxon>
        <taxon>Actinomycetes</taxon>
        <taxon>Micrococcales</taxon>
        <taxon>Microbacteriaceae</taxon>
        <taxon>Leucobacter</taxon>
    </lineage>
</organism>
<feature type="binding site" description="in other chain" evidence="11">
    <location>
        <position position="312"/>
    </location>
    <ligand>
        <name>K(+)</name>
        <dbReference type="ChEBI" id="CHEBI:29103"/>
        <note>ligand shared between two tetrameric partners</note>
    </ligand>
</feature>
<feature type="active site" description="Thioimidate intermediate" evidence="11">
    <location>
        <position position="312"/>
    </location>
</feature>
<feature type="binding site" evidence="11">
    <location>
        <position position="310"/>
    </location>
    <ligand>
        <name>IMP</name>
        <dbReference type="ChEBI" id="CHEBI:58053"/>
    </ligand>
</feature>
<dbReference type="InterPro" id="IPR015875">
    <property type="entry name" value="IMP_DH/GMP_Rdtase_CS"/>
</dbReference>
<feature type="active site" description="Proton acceptor" evidence="11">
    <location>
        <position position="414"/>
    </location>
</feature>
<keyword evidence="8 11" id="KW-0520">NAD</keyword>
<dbReference type="SUPFAM" id="SSF51412">
    <property type="entry name" value="Inosine monophosphate dehydrogenase (IMPDH)"/>
    <property type="match status" value="1"/>
</dbReference>
<comment type="catalytic activity">
    <reaction evidence="10 11 14">
        <text>IMP + NAD(+) + H2O = XMP + NADH + H(+)</text>
        <dbReference type="Rhea" id="RHEA:11708"/>
        <dbReference type="ChEBI" id="CHEBI:15377"/>
        <dbReference type="ChEBI" id="CHEBI:15378"/>
        <dbReference type="ChEBI" id="CHEBI:57464"/>
        <dbReference type="ChEBI" id="CHEBI:57540"/>
        <dbReference type="ChEBI" id="CHEBI:57945"/>
        <dbReference type="ChEBI" id="CHEBI:58053"/>
        <dbReference type="EC" id="1.1.1.205"/>
    </reaction>
</comment>
<comment type="pathway">
    <text evidence="11 14">Purine metabolism; XMP biosynthesis via de novo pathway; XMP from IMP: step 1/1.</text>
</comment>
<reference evidence="16 17" key="1">
    <citation type="submission" date="2018-09" db="EMBL/GenBank/DDBJ databases">
        <title>Comparative genomics of Leucobacter spp.</title>
        <authorList>
            <person name="Reis A.C."/>
            <person name="Kolvenbach B.A."/>
            <person name="Corvini P.F.X."/>
            <person name="Nunes O.C."/>
        </authorList>
    </citation>
    <scope>NUCLEOTIDE SEQUENCE [LARGE SCALE GENOMIC DNA]</scope>
    <source>
        <strain evidence="16 17">TAN 31504</strain>
    </source>
</reference>
<dbReference type="Pfam" id="PF00478">
    <property type="entry name" value="IMPDH"/>
    <property type="match status" value="1"/>
</dbReference>
<evidence type="ECO:0000256" key="6">
    <source>
        <dbReference type="ARBA" id="ARBA00022958"/>
    </source>
</evidence>
<dbReference type="GO" id="GO:0003938">
    <property type="term" value="F:IMP dehydrogenase activity"/>
    <property type="evidence" value="ECO:0007669"/>
    <property type="project" value="UniProtKB-EC"/>
</dbReference>
<evidence type="ECO:0000256" key="1">
    <source>
        <dbReference type="ARBA" id="ARBA00001958"/>
    </source>
</evidence>
<feature type="binding site" evidence="11">
    <location>
        <position position="253"/>
    </location>
    <ligand>
        <name>NAD(+)</name>
        <dbReference type="ChEBI" id="CHEBI:57540"/>
    </ligand>
</feature>
<dbReference type="EC" id="1.1.1.205" evidence="11 14"/>
<evidence type="ECO:0000256" key="3">
    <source>
        <dbReference type="ARBA" id="ARBA00022723"/>
    </source>
</evidence>
<feature type="binding site" evidence="11">
    <location>
        <position position="429"/>
    </location>
    <ligand>
        <name>IMP</name>
        <dbReference type="ChEBI" id="CHEBI:58053"/>
    </ligand>
</feature>
<dbReference type="EMBL" id="QYAC01000001">
    <property type="protein sequence ID" value="MBL3678371.1"/>
    <property type="molecule type" value="Genomic_DNA"/>
</dbReference>
<evidence type="ECO:0000256" key="8">
    <source>
        <dbReference type="ARBA" id="ARBA00023027"/>
    </source>
</evidence>
<feature type="binding site" evidence="11">
    <location>
        <begin position="368"/>
        <end position="369"/>
    </location>
    <ligand>
        <name>IMP</name>
        <dbReference type="ChEBI" id="CHEBI:58053"/>
    </ligand>
</feature>
<evidence type="ECO:0000256" key="2">
    <source>
        <dbReference type="ARBA" id="ARBA00005502"/>
    </source>
</evidence>